<evidence type="ECO:0000313" key="2">
    <source>
        <dbReference type="Proteomes" id="UP000242972"/>
    </source>
</evidence>
<dbReference type="EMBL" id="PXYW01000021">
    <property type="protein sequence ID" value="PSR33367.1"/>
    <property type="molecule type" value="Genomic_DNA"/>
</dbReference>
<dbReference type="Proteomes" id="UP000242972">
    <property type="component" value="Unassembled WGS sequence"/>
</dbReference>
<reference evidence="1 2" key="1">
    <citation type="journal article" date="2014" name="BMC Genomics">
        <title>Comparison of environmental and isolate Sulfobacillus genomes reveals diverse carbon, sulfur, nitrogen, and hydrogen metabolisms.</title>
        <authorList>
            <person name="Justice N.B."/>
            <person name="Norman A."/>
            <person name="Brown C.T."/>
            <person name="Singh A."/>
            <person name="Thomas B.C."/>
            <person name="Banfield J.F."/>
        </authorList>
    </citation>
    <scope>NUCLEOTIDE SEQUENCE [LARGE SCALE GENOMIC DNA]</scope>
    <source>
        <strain evidence="1">AMDSBA4</strain>
    </source>
</reference>
<accession>A0A2T2XFW0</accession>
<evidence type="ECO:0000313" key="1">
    <source>
        <dbReference type="EMBL" id="PSR33367.1"/>
    </source>
</evidence>
<name>A0A2T2XFW0_9FIRM</name>
<proteinExistence type="predicted"/>
<protein>
    <submittedName>
        <fullName evidence="1">Uncharacterized protein</fullName>
    </submittedName>
</protein>
<comment type="caution">
    <text evidence="1">The sequence shown here is derived from an EMBL/GenBank/DDBJ whole genome shotgun (WGS) entry which is preliminary data.</text>
</comment>
<dbReference type="AlphaFoldDB" id="A0A2T2XFW0"/>
<organism evidence="1 2">
    <name type="scientific">Sulfobacillus benefaciens</name>
    <dbReference type="NCBI Taxonomy" id="453960"/>
    <lineage>
        <taxon>Bacteria</taxon>
        <taxon>Bacillati</taxon>
        <taxon>Bacillota</taxon>
        <taxon>Clostridia</taxon>
        <taxon>Eubacteriales</taxon>
        <taxon>Clostridiales Family XVII. Incertae Sedis</taxon>
        <taxon>Sulfobacillus</taxon>
    </lineage>
</organism>
<sequence length="112" mass="12463">MDNLVDKPNAIVMTSGVDGFSQGVGPDLQTLSKSVARLARYKTIDRQISIMNLVDLRKQLEDLARTGLEISMAAEQAQTHLKGFAMGQSSRDQEQWALSFLPLWKSRGGWLK</sequence>
<gene>
    <name evidence="1" type="ORF">C7B46_09930</name>
</gene>